<dbReference type="InterPro" id="IPR029058">
    <property type="entry name" value="AB_hydrolase_fold"/>
</dbReference>
<accession>A0A1R1EAI5</accession>
<evidence type="ECO:0000313" key="3">
    <source>
        <dbReference type="EMBL" id="OMF48836.1"/>
    </source>
</evidence>
<dbReference type="Gene3D" id="3.40.50.1820">
    <property type="entry name" value="alpha/beta hydrolase"/>
    <property type="match status" value="1"/>
</dbReference>
<protein>
    <submittedName>
        <fullName evidence="3">Alpha/beta hydrolase</fullName>
    </submittedName>
</protein>
<dbReference type="Pfam" id="PF00561">
    <property type="entry name" value="Abhydrolase_1"/>
    <property type="match status" value="1"/>
</dbReference>
<keyword evidence="1" id="KW-0812">Transmembrane</keyword>
<gene>
    <name evidence="3" type="ORF">BK138_31260</name>
</gene>
<dbReference type="InterPro" id="IPR000073">
    <property type="entry name" value="AB_hydrolase_1"/>
</dbReference>
<dbReference type="PANTHER" id="PTHR43358:SF4">
    <property type="entry name" value="ALPHA_BETA HYDROLASE FOLD-1 DOMAIN-CONTAINING PROTEIN"/>
    <property type="match status" value="1"/>
</dbReference>
<keyword evidence="1" id="KW-1133">Transmembrane helix</keyword>
<dbReference type="GO" id="GO:0016787">
    <property type="term" value="F:hydrolase activity"/>
    <property type="evidence" value="ECO:0007669"/>
    <property type="project" value="UniProtKB-KW"/>
</dbReference>
<reference evidence="3 4" key="1">
    <citation type="submission" date="2016-11" db="EMBL/GenBank/DDBJ databases">
        <title>Paenibacillus species isolates.</title>
        <authorList>
            <person name="Beno S.M."/>
        </authorList>
    </citation>
    <scope>NUCLEOTIDE SEQUENCE [LARGE SCALE GENOMIC DNA]</scope>
    <source>
        <strain evidence="3 4">FSL R5-0378</strain>
    </source>
</reference>
<comment type="caution">
    <text evidence="3">The sequence shown here is derived from an EMBL/GenBank/DDBJ whole genome shotgun (WGS) entry which is preliminary data.</text>
</comment>
<sequence>MEWQTAVIVVFAAVLAAIGITRYAFYQMTQMKALTYEQTFQAMEQVGLFKQDYFESLPKEEVQITSYDGLKLNGMLIPHPSGSNRFVILVHGYTASLPASIPFMDIFREDGFNTLLIDLRRHGKSEGKYTTYGFHEKHDIDSWIRWIRATYGSDSVVGLHGMSLGGGTVLEYLSLPHTDAAFVIADCPYSDLTRLMHHQMQALNRIPAAVFLPLVDRRLFRKAGFTLNQVSPVRSARYSPVPVMFIHGTRDRYIPTEMSEELFAAKEGMKRLLLVEGASHGNALGVNPELYKKAVQEFVRDVMEGAVPAMQPEQAEELVEEPVQAGLPQPEFNM</sequence>
<dbReference type="AlphaFoldDB" id="A0A1R1EAI5"/>
<dbReference type="RefSeq" id="WP_076175920.1">
    <property type="nucleotide sequence ID" value="NZ_MRTP01000016.1"/>
</dbReference>
<organism evidence="3 4">
    <name type="scientific">Paenibacillus rhizosphaerae</name>
    <dbReference type="NCBI Taxonomy" id="297318"/>
    <lineage>
        <taxon>Bacteria</taxon>
        <taxon>Bacillati</taxon>
        <taxon>Bacillota</taxon>
        <taxon>Bacilli</taxon>
        <taxon>Bacillales</taxon>
        <taxon>Paenibacillaceae</taxon>
        <taxon>Paenibacillus</taxon>
    </lineage>
</organism>
<dbReference type="SUPFAM" id="SSF53474">
    <property type="entry name" value="alpha/beta-Hydrolases"/>
    <property type="match status" value="1"/>
</dbReference>
<evidence type="ECO:0000313" key="4">
    <source>
        <dbReference type="Proteomes" id="UP000187172"/>
    </source>
</evidence>
<keyword evidence="3" id="KW-0378">Hydrolase</keyword>
<dbReference type="STRING" id="297318.BK138_31260"/>
<feature type="transmembrane region" description="Helical" evidence="1">
    <location>
        <begin position="6"/>
        <end position="25"/>
    </location>
</feature>
<feature type="domain" description="AB hydrolase-1" evidence="2">
    <location>
        <begin position="87"/>
        <end position="211"/>
    </location>
</feature>
<proteinExistence type="predicted"/>
<evidence type="ECO:0000256" key="1">
    <source>
        <dbReference type="SAM" id="Phobius"/>
    </source>
</evidence>
<dbReference type="InterPro" id="IPR052920">
    <property type="entry name" value="DNA-binding_regulatory"/>
</dbReference>
<keyword evidence="4" id="KW-1185">Reference proteome</keyword>
<keyword evidence="1" id="KW-0472">Membrane</keyword>
<dbReference type="PANTHER" id="PTHR43358">
    <property type="entry name" value="ALPHA/BETA-HYDROLASE"/>
    <property type="match status" value="1"/>
</dbReference>
<name>A0A1R1EAI5_9BACL</name>
<dbReference type="EMBL" id="MRTP01000016">
    <property type="protein sequence ID" value="OMF48836.1"/>
    <property type="molecule type" value="Genomic_DNA"/>
</dbReference>
<dbReference type="Proteomes" id="UP000187172">
    <property type="component" value="Unassembled WGS sequence"/>
</dbReference>
<evidence type="ECO:0000259" key="2">
    <source>
        <dbReference type="Pfam" id="PF00561"/>
    </source>
</evidence>